<sequence length="166" mass="18312">MDDDNSRPIARPSPNGLAGAPASLDFSEFSEIFDDWLLEPIPGQKRKLGHRRDDPPTPPSPRQHPPVIPRKTLPPRNSNVSLTGGSLRSSPIFNDDERILIAHKQRSFNALLPKEKEQQEEIQASIAIVARECSMVISSLKSSTPEHLIKSPSVIPKNAITTVNQS</sequence>
<proteinExistence type="predicted"/>
<dbReference type="Proteomes" id="UP000663887">
    <property type="component" value="Unassembled WGS sequence"/>
</dbReference>
<feature type="region of interest" description="Disordered" evidence="1">
    <location>
        <begin position="43"/>
        <end position="91"/>
    </location>
</feature>
<dbReference type="EMBL" id="CAJOBF010022801">
    <property type="protein sequence ID" value="CAF4392967.1"/>
    <property type="molecule type" value="Genomic_DNA"/>
</dbReference>
<protein>
    <submittedName>
        <fullName evidence="2">Uncharacterized protein</fullName>
    </submittedName>
</protein>
<comment type="caution">
    <text evidence="2">The sequence shown here is derived from an EMBL/GenBank/DDBJ whole genome shotgun (WGS) entry which is preliminary data.</text>
</comment>
<dbReference type="AlphaFoldDB" id="A0A816VDZ4"/>
<name>A0A816VDZ4_9BILA</name>
<evidence type="ECO:0000256" key="1">
    <source>
        <dbReference type="SAM" id="MobiDB-lite"/>
    </source>
</evidence>
<feature type="compositionally biased region" description="Pro residues" evidence="1">
    <location>
        <begin position="56"/>
        <end position="68"/>
    </location>
</feature>
<evidence type="ECO:0000313" key="3">
    <source>
        <dbReference type="EMBL" id="CAF4392967.1"/>
    </source>
</evidence>
<dbReference type="EMBL" id="CAJNRG010010802">
    <property type="protein sequence ID" value="CAF2126121.1"/>
    <property type="molecule type" value="Genomic_DNA"/>
</dbReference>
<feature type="region of interest" description="Disordered" evidence="1">
    <location>
        <begin position="1"/>
        <end position="22"/>
    </location>
</feature>
<evidence type="ECO:0000313" key="4">
    <source>
        <dbReference type="Proteomes" id="UP000663887"/>
    </source>
</evidence>
<feature type="compositionally biased region" description="Polar residues" evidence="1">
    <location>
        <begin position="75"/>
        <end position="91"/>
    </location>
</feature>
<dbReference type="Proteomes" id="UP000663842">
    <property type="component" value="Unassembled WGS sequence"/>
</dbReference>
<gene>
    <name evidence="3" type="ORF">UXM345_LOCUS37902</name>
    <name evidence="2" type="ORF">XDN619_LOCUS23787</name>
</gene>
<organism evidence="2 4">
    <name type="scientific">Rotaria magnacalcarata</name>
    <dbReference type="NCBI Taxonomy" id="392030"/>
    <lineage>
        <taxon>Eukaryota</taxon>
        <taxon>Metazoa</taxon>
        <taxon>Spiralia</taxon>
        <taxon>Gnathifera</taxon>
        <taxon>Rotifera</taxon>
        <taxon>Eurotatoria</taxon>
        <taxon>Bdelloidea</taxon>
        <taxon>Philodinida</taxon>
        <taxon>Philodinidae</taxon>
        <taxon>Rotaria</taxon>
    </lineage>
</organism>
<accession>A0A816VDZ4</accession>
<reference evidence="2" key="1">
    <citation type="submission" date="2021-02" db="EMBL/GenBank/DDBJ databases">
        <authorList>
            <person name="Nowell W R."/>
        </authorList>
    </citation>
    <scope>NUCLEOTIDE SEQUENCE</scope>
</reference>
<evidence type="ECO:0000313" key="2">
    <source>
        <dbReference type="EMBL" id="CAF2126121.1"/>
    </source>
</evidence>
<feature type="non-terminal residue" evidence="2">
    <location>
        <position position="166"/>
    </location>
</feature>